<organism evidence="8 9">
    <name type="scientific">Duganella sacchari</name>
    <dbReference type="NCBI Taxonomy" id="551987"/>
    <lineage>
        <taxon>Bacteria</taxon>
        <taxon>Pseudomonadati</taxon>
        <taxon>Pseudomonadota</taxon>
        <taxon>Betaproteobacteria</taxon>
        <taxon>Burkholderiales</taxon>
        <taxon>Oxalobacteraceae</taxon>
        <taxon>Telluria group</taxon>
        <taxon>Duganella</taxon>
    </lineage>
</organism>
<keyword evidence="2" id="KW-1003">Cell membrane</keyword>
<dbReference type="PANTHER" id="PTHR30561:SF9">
    <property type="entry name" value="4-AMINO-4-DEOXY-L-ARABINOSE-PHOSPHOUNDECAPRENOL FLIPPASE SUBUNIT ARNF-RELATED"/>
    <property type="match status" value="1"/>
</dbReference>
<dbReference type="Gene3D" id="1.10.3730.20">
    <property type="match status" value="1"/>
</dbReference>
<dbReference type="InterPro" id="IPR037185">
    <property type="entry name" value="EmrE-like"/>
</dbReference>
<feature type="transmembrane region" description="Helical" evidence="7">
    <location>
        <begin position="78"/>
        <end position="98"/>
    </location>
</feature>
<dbReference type="GO" id="GO:0022857">
    <property type="term" value="F:transmembrane transporter activity"/>
    <property type="evidence" value="ECO:0007669"/>
    <property type="project" value="InterPro"/>
</dbReference>
<evidence type="ECO:0000256" key="5">
    <source>
        <dbReference type="ARBA" id="ARBA00023136"/>
    </source>
</evidence>
<keyword evidence="3 6" id="KW-0812">Transmembrane</keyword>
<comment type="subcellular location">
    <subcellularLocation>
        <location evidence="1 6">Cell membrane</location>
        <topology evidence="1 6">Multi-pass membrane protein</topology>
    </subcellularLocation>
</comment>
<comment type="similarity">
    <text evidence="6">Belongs to the drug/metabolite transporter (DMT) superfamily. Small multidrug resistance (SMR) (TC 2.A.7.1) family.</text>
</comment>
<protein>
    <submittedName>
        <fullName evidence="8">Small Multidrug Resistance protein</fullName>
    </submittedName>
</protein>
<keyword evidence="5 7" id="KW-0472">Membrane</keyword>
<dbReference type="STRING" id="551987.SAMN05192549_101459"/>
<dbReference type="AlphaFoldDB" id="A0A1M7ICY6"/>
<proteinExistence type="inferred from homology"/>
<gene>
    <name evidence="8" type="ORF">SAMN05192549_101459</name>
</gene>
<evidence type="ECO:0000256" key="1">
    <source>
        <dbReference type="ARBA" id="ARBA00004651"/>
    </source>
</evidence>
<dbReference type="EMBL" id="FRCX01000001">
    <property type="protein sequence ID" value="SHM38463.1"/>
    <property type="molecule type" value="Genomic_DNA"/>
</dbReference>
<feature type="transmembrane region" description="Helical" evidence="7">
    <location>
        <begin position="43"/>
        <end position="71"/>
    </location>
</feature>
<dbReference type="Pfam" id="PF00893">
    <property type="entry name" value="Multi_Drug_Res"/>
    <property type="match status" value="1"/>
</dbReference>
<feature type="transmembrane region" description="Helical" evidence="7">
    <location>
        <begin position="104"/>
        <end position="121"/>
    </location>
</feature>
<evidence type="ECO:0000256" key="7">
    <source>
        <dbReference type="SAM" id="Phobius"/>
    </source>
</evidence>
<keyword evidence="4 7" id="KW-1133">Transmembrane helix</keyword>
<dbReference type="PANTHER" id="PTHR30561">
    <property type="entry name" value="SMR FAMILY PROTON-DEPENDENT DRUG EFFLUX TRANSPORTER SUGE"/>
    <property type="match status" value="1"/>
</dbReference>
<evidence type="ECO:0000313" key="9">
    <source>
        <dbReference type="Proteomes" id="UP000184339"/>
    </source>
</evidence>
<dbReference type="GO" id="GO:0005886">
    <property type="term" value="C:plasma membrane"/>
    <property type="evidence" value="ECO:0007669"/>
    <property type="project" value="UniProtKB-SubCell"/>
</dbReference>
<dbReference type="Proteomes" id="UP000184339">
    <property type="component" value="Unassembled WGS sequence"/>
</dbReference>
<sequence>MNIATFSFIVVGVLLNAVAQLLLKAGARNVGEIHLTLSNLFSVGWRVATQLPIIGGLTCYVLSVVLWIIALSRVDVSVAYPMLSLGYVVTAFGAWYLFGEALSVQRLLAIFVILVGVAWLART</sequence>
<dbReference type="OrthoDB" id="5460103at2"/>
<evidence type="ECO:0000256" key="6">
    <source>
        <dbReference type="RuleBase" id="RU003942"/>
    </source>
</evidence>
<dbReference type="RefSeq" id="WP_072780989.1">
    <property type="nucleotide sequence ID" value="NZ_FRCX01000001.1"/>
</dbReference>
<reference evidence="9" key="1">
    <citation type="submission" date="2016-11" db="EMBL/GenBank/DDBJ databases">
        <authorList>
            <person name="Varghese N."/>
            <person name="Submissions S."/>
        </authorList>
    </citation>
    <scope>NUCLEOTIDE SEQUENCE [LARGE SCALE GENOMIC DNA]</scope>
    <source>
        <strain evidence="9">Sac-22</strain>
    </source>
</reference>
<dbReference type="InterPro" id="IPR045324">
    <property type="entry name" value="Small_multidrug_res"/>
</dbReference>
<keyword evidence="9" id="KW-1185">Reference proteome</keyword>
<evidence type="ECO:0000256" key="3">
    <source>
        <dbReference type="ARBA" id="ARBA00022692"/>
    </source>
</evidence>
<dbReference type="SUPFAM" id="SSF103481">
    <property type="entry name" value="Multidrug resistance efflux transporter EmrE"/>
    <property type="match status" value="1"/>
</dbReference>
<evidence type="ECO:0000313" key="8">
    <source>
        <dbReference type="EMBL" id="SHM38463.1"/>
    </source>
</evidence>
<evidence type="ECO:0000256" key="2">
    <source>
        <dbReference type="ARBA" id="ARBA00022475"/>
    </source>
</evidence>
<evidence type="ECO:0000256" key="4">
    <source>
        <dbReference type="ARBA" id="ARBA00022989"/>
    </source>
</evidence>
<accession>A0A1M7ICY6</accession>
<dbReference type="InterPro" id="IPR000390">
    <property type="entry name" value="Small_drug/metabolite_transptr"/>
</dbReference>
<name>A0A1M7ICY6_9BURK</name>